<protein>
    <submittedName>
        <fullName evidence="4">CP-1 protein</fullName>
    </submittedName>
</protein>
<dbReference type="GO" id="GO:0008234">
    <property type="term" value="F:cysteine-type peptidase activity"/>
    <property type="evidence" value="ECO:0007669"/>
    <property type="project" value="InterPro"/>
</dbReference>
<dbReference type="PANTHER" id="PTHR12411">
    <property type="entry name" value="CYSTEINE PROTEASE FAMILY C1-RELATED"/>
    <property type="match status" value="1"/>
</dbReference>
<accession>A0A812W8C9</accession>
<evidence type="ECO:0000256" key="1">
    <source>
        <dbReference type="ARBA" id="ARBA00008455"/>
    </source>
</evidence>
<dbReference type="AlphaFoldDB" id="A0A812W8C9"/>
<keyword evidence="5" id="KW-1185">Reference proteome</keyword>
<sequence>MDDFLVALENEKPLLTEKLKDILRQEHDQVIFKFADWLTNFSKVDLKHKTGLVDPHANQSMLLQTQSITSTMRKRSLPTSFDARANWAACSEIIGRIHNQGVCGSCWAFGALSAVDSRLCIATEGIFSGPKAQISRGYATSCTYRWRDGCEGGWPSDVLRFMASTGSPTGGDQGCAPYFGHGAGKQHFSQSEVAPPCPTECMNPGFSRKLQDDRFMVGSDHFLNIQLLNNPQRTLAYQLAREAILSGGPIPALLYADNGFMAYSSGIYTHSCDIDPNHAVTAIGWGRDSWICLNSWGDTWGEGGSFRVGLCVLTHAVIPTMSLAGSSSGYHFPLAGSAETPAGNLNPASTYPDLQPFLEALSSKARTLEGCLCSDACGRKAGEPDRRDWCFVKDPVCQGSNWGFCRYVTSATTETITTTATTVANVTTTGAMTITSPSVFPSTPAWSLISGDCKTDELGCIMSPGYRGASMYESNQQCEFEVLNSSYQMEVLDFQVEADNWDYLLVDDARYSGKKTPHGKMPTKTIQWYSDYSVVSFGWKICPKSVPAPAPSQLSQSEGTKSLGVPLVHKGVCWAVLSLLALF</sequence>
<dbReference type="InterPro" id="IPR000169">
    <property type="entry name" value="Pept_cys_AS"/>
</dbReference>
<gene>
    <name evidence="4" type="primary">CP-1</name>
    <name evidence="4" type="ORF">SPIL2461_LOCUS17919</name>
</gene>
<comment type="caution">
    <text evidence="4">The sequence shown here is derived from an EMBL/GenBank/DDBJ whole genome shotgun (WGS) entry which is preliminary data.</text>
</comment>
<reference evidence="4" key="1">
    <citation type="submission" date="2021-02" db="EMBL/GenBank/DDBJ databases">
        <authorList>
            <person name="Dougan E. K."/>
            <person name="Rhodes N."/>
            <person name="Thang M."/>
            <person name="Chan C."/>
        </authorList>
    </citation>
    <scope>NUCLEOTIDE SEQUENCE</scope>
</reference>
<dbReference type="SUPFAM" id="SSF54001">
    <property type="entry name" value="Cysteine proteinases"/>
    <property type="match status" value="1"/>
</dbReference>
<evidence type="ECO:0000259" key="3">
    <source>
        <dbReference type="SMART" id="SM00645"/>
    </source>
</evidence>
<dbReference type="EMBL" id="CAJNIZ010043461">
    <property type="protein sequence ID" value="CAE7660802.1"/>
    <property type="molecule type" value="Genomic_DNA"/>
</dbReference>
<organism evidence="4 5">
    <name type="scientific">Symbiodinium pilosum</name>
    <name type="common">Dinoflagellate</name>
    <dbReference type="NCBI Taxonomy" id="2952"/>
    <lineage>
        <taxon>Eukaryota</taxon>
        <taxon>Sar</taxon>
        <taxon>Alveolata</taxon>
        <taxon>Dinophyceae</taxon>
        <taxon>Suessiales</taxon>
        <taxon>Symbiodiniaceae</taxon>
        <taxon>Symbiodinium</taxon>
    </lineage>
</organism>
<dbReference type="Gene3D" id="3.90.70.10">
    <property type="entry name" value="Cysteine proteinases"/>
    <property type="match status" value="1"/>
</dbReference>
<evidence type="ECO:0000256" key="2">
    <source>
        <dbReference type="ARBA" id="ARBA00023145"/>
    </source>
</evidence>
<dbReference type="GO" id="GO:0006508">
    <property type="term" value="P:proteolysis"/>
    <property type="evidence" value="ECO:0007669"/>
    <property type="project" value="InterPro"/>
</dbReference>
<dbReference type="PROSITE" id="PS00139">
    <property type="entry name" value="THIOL_PROTEASE_CYS"/>
    <property type="match status" value="1"/>
</dbReference>
<dbReference type="InterPro" id="IPR000668">
    <property type="entry name" value="Peptidase_C1A_C"/>
</dbReference>
<evidence type="ECO:0000313" key="4">
    <source>
        <dbReference type="EMBL" id="CAE7660802.1"/>
    </source>
</evidence>
<dbReference type="Pfam" id="PF00112">
    <property type="entry name" value="Peptidase_C1"/>
    <property type="match status" value="1"/>
</dbReference>
<name>A0A812W8C9_SYMPI</name>
<comment type="similarity">
    <text evidence="1">Belongs to the peptidase C1 family.</text>
</comment>
<dbReference type="SMART" id="SM00645">
    <property type="entry name" value="Pept_C1"/>
    <property type="match status" value="1"/>
</dbReference>
<dbReference type="Proteomes" id="UP000649617">
    <property type="component" value="Unassembled WGS sequence"/>
</dbReference>
<keyword evidence="2" id="KW-0865">Zymogen</keyword>
<dbReference type="OrthoDB" id="422007at2759"/>
<dbReference type="InterPro" id="IPR038765">
    <property type="entry name" value="Papain-like_cys_pep_sf"/>
</dbReference>
<dbReference type="InterPro" id="IPR013128">
    <property type="entry name" value="Peptidase_C1A"/>
</dbReference>
<feature type="domain" description="Peptidase C1A papain C-terminal" evidence="3">
    <location>
        <begin position="77"/>
        <end position="320"/>
    </location>
</feature>
<dbReference type="PRINTS" id="PR00705">
    <property type="entry name" value="PAPAIN"/>
</dbReference>
<evidence type="ECO:0000313" key="5">
    <source>
        <dbReference type="Proteomes" id="UP000649617"/>
    </source>
</evidence>
<proteinExistence type="inferred from homology"/>